<name>A0ABW1CMF9_9ACTN</name>
<reference evidence="2" key="1">
    <citation type="journal article" date="2019" name="Int. J. Syst. Evol. Microbiol.">
        <title>The Global Catalogue of Microorganisms (GCM) 10K type strain sequencing project: providing services to taxonomists for standard genome sequencing and annotation.</title>
        <authorList>
            <consortium name="The Broad Institute Genomics Platform"/>
            <consortium name="The Broad Institute Genome Sequencing Center for Infectious Disease"/>
            <person name="Wu L."/>
            <person name="Ma J."/>
        </authorList>
    </citation>
    <scope>NUCLEOTIDE SEQUENCE [LARGE SCALE GENOMIC DNA]</scope>
    <source>
        <strain evidence="2">CCUG 53903</strain>
    </source>
</reference>
<evidence type="ECO:0000313" key="1">
    <source>
        <dbReference type="EMBL" id="MFC5826080.1"/>
    </source>
</evidence>
<gene>
    <name evidence="1" type="ORF">ACFPZ3_19615</name>
</gene>
<keyword evidence="2" id="KW-1185">Reference proteome</keyword>
<comment type="caution">
    <text evidence="1">The sequence shown here is derived from an EMBL/GenBank/DDBJ whole genome shotgun (WGS) entry which is preliminary data.</text>
</comment>
<dbReference type="RefSeq" id="WP_379515587.1">
    <property type="nucleotide sequence ID" value="NZ_JBHSPA010000023.1"/>
</dbReference>
<protein>
    <submittedName>
        <fullName evidence="1">Uncharacterized protein</fullName>
    </submittedName>
</protein>
<dbReference type="EMBL" id="JBHSPA010000023">
    <property type="protein sequence ID" value="MFC5826080.1"/>
    <property type="molecule type" value="Genomic_DNA"/>
</dbReference>
<dbReference type="Proteomes" id="UP001596058">
    <property type="component" value="Unassembled WGS sequence"/>
</dbReference>
<accession>A0ABW1CMF9</accession>
<organism evidence="1 2">
    <name type="scientific">Nonomuraea insulae</name>
    <dbReference type="NCBI Taxonomy" id="1616787"/>
    <lineage>
        <taxon>Bacteria</taxon>
        <taxon>Bacillati</taxon>
        <taxon>Actinomycetota</taxon>
        <taxon>Actinomycetes</taxon>
        <taxon>Streptosporangiales</taxon>
        <taxon>Streptosporangiaceae</taxon>
        <taxon>Nonomuraea</taxon>
    </lineage>
</organism>
<evidence type="ECO:0000313" key="2">
    <source>
        <dbReference type="Proteomes" id="UP001596058"/>
    </source>
</evidence>
<sequence>MATWPARKYGSVLNWGFAARPRTLNWWCSAVSSVAGHGGVMRDGQVAGIDEDEVTA</sequence>
<proteinExistence type="predicted"/>